<keyword evidence="3" id="KW-0233">DNA recombination</keyword>
<dbReference type="GO" id="GO:0015074">
    <property type="term" value="P:DNA integration"/>
    <property type="evidence" value="ECO:0007669"/>
    <property type="project" value="InterPro"/>
</dbReference>
<dbReference type="RefSeq" id="WP_013929019.1">
    <property type="nucleotide sequence ID" value="NC_015703.1"/>
</dbReference>
<gene>
    <name evidence="5" type="ordered locus">Runsl_3346</name>
</gene>
<keyword evidence="6" id="KW-1185">Reference proteome</keyword>
<dbReference type="GO" id="GO:0006310">
    <property type="term" value="P:DNA recombination"/>
    <property type="evidence" value="ECO:0007669"/>
    <property type="project" value="UniProtKB-KW"/>
</dbReference>
<dbReference type="AlphaFoldDB" id="A0A7U3ZM30"/>
<dbReference type="Gene3D" id="1.10.150.130">
    <property type="match status" value="1"/>
</dbReference>
<organism evidence="5 6">
    <name type="scientific">Runella slithyformis (strain ATCC 29530 / DSM 19594 / LMG 11500 / NCIMB 11436 / LSU 4)</name>
    <dbReference type="NCBI Taxonomy" id="761193"/>
    <lineage>
        <taxon>Bacteria</taxon>
        <taxon>Pseudomonadati</taxon>
        <taxon>Bacteroidota</taxon>
        <taxon>Cytophagia</taxon>
        <taxon>Cytophagales</taxon>
        <taxon>Spirosomataceae</taxon>
        <taxon>Runella</taxon>
    </lineage>
</organism>
<evidence type="ECO:0000313" key="6">
    <source>
        <dbReference type="Proteomes" id="UP000000493"/>
    </source>
</evidence>
<name>A0A7U3ZM30_RUNSL</name>
<keyword evidence="2" id="KW-0238">DNA-binding</keyword>
<protein>
    <submittedName>
        <fullName evidence="5">Integrase family protein</fullName>
    </submittedName>
</protein>
<dbReference type="EMBL" id="CP002859">
    <property type="protein sequence ID" value="AEI49714.1"/>
    <property type="molecule type" value="Genomic_DNA"/>
</dbReference>
<dbReference type="Pfam" id="PF13102">
    <property type="entry name" value="Phage_int_SAM_5"/>
    <property type="match status" value="1"/>
</dbReference>
<dbReference type="Gene3D" id="1.10.443.10">
    <property type="entry name" value="Intergrase catalytic core"/>
    <property type="match status" value="1"/>
</dbReference>
<reference evidence="5 6" key="2">
    <citation type="journal article" date="2012" name="Stand. Genomic Sci.">
        <title>Complete genome sequence of the aquatic bacterium Runella slithyformis type strain (LSU 4(T)).</title>
        <authorList>
            <person name="Copeland A."/>
            <person name="Zhang X."/>
            <person name="Misra M."/>
            <person name="Lapidus A."/>
            <person name="Nolan M."/>
            <person name="Lucas S."/>
            <person name="Deshpande S."/>
            <person name="Cheng J.F."/>
            <person name="Tapia R."/>
            <person name="Goodwin L.A."/>
            <person name="Pitluck S."/>
            <person name="Liolios K."/>
            <person name="Pagani I."/>
            <person name="Ivanova N."/>
            <person name="Mikhailova N."/>
            <person name="Pati A."/>
            <person name="Chen A."/>
            <person name="Palaniappan K."/>
            <person name="Land M."/>
            <person name="Hauser L."/>
            <person name="Pan C."/>
            <person name="Jeffries C.D."/>
            <person name="Detter J.C."/>
            <person name="Brambilla E.M."/>
            <person name="Rohde M."/>
            <person name="Djao O.D."/>
            <person name="Goker M."/>
            <person name="Sikorski J."/>
            <person name="Tindall B.J."/>
            <person name="Woyke T."/>
            <person name="Bristow J."/>
            <person name="Eisen J.A."/>
            <person name="Markowitz V."/>
            <person name="Hugenholtz P."/>
            <person name="Kyrpides N.C."/>
            <person name="Klenk H.P."/>
            <person name="Mavromatis K."/>
        </authorList>
    </citation>
    <scope>NUCLEOTIDE SEQUENCE [LARGE SCALE GENOMIC DNA]</scope>
    <source>
        <strain evidence="6">ATCC 29530 / DSM 19594 / LMG 11500 / NCIMB 11436 / LSU 4</strain>
    </source>
</reference>
<evidence type="ECO:0000313" key="5">
    <source>
        <dbReference type="EMBL" id="AEI49714.1"/>
    </source>
</evidence>
<dbReference type="SUPFAM" id="SSF56349">
    <property type="entry name" value="DNA breaking-rejoining enzymes"/>
    <property type="match status" value="1"/>
</dbReference>
<evidence type="ECO:0000256" key="1">
    <source>
        <dbReference type="ARBA" id="ARBA00008857"/>
    </source>
</evidence>
<dbReference type="GO" id="GO:0003677">
    <property type="term" value="F:DNA binding"/>
    <property type="evidence" value="ECO:0007669"/>
    <property type="project" value="UniProtKB-KW"/>
</dbReference>
<dbReference type="Proteomes" id="UP000000493">
    <property type="component" value="Chromosome"/>
</dbReference>
<dbReference type="InterPro" id="IPR013762">
    <property type="entry name" value="Integrase-like_cat_sf"/>
</dbReference>
<comment type="similarity">
    <text evidence="1">Belongs to the 'phage' integrase family.</text>
</comment>
<dbReference type="InterPro" id="IPR002104">
    <property type="entry name" value="Integrase_catalytic"/>
</dbReference>
<dbReference type="InterPro" id="IPR025269">
    <property type="entry name" value="SAM-like_dom"/>
</dbReference>
<evidence type="ECO:0000256" key="3">
    <source>
        <dbReference type="ARBA" id="ARBA00023172"/>
    </source>
</evidence>
<dbReference type="InterPro" id="IPR010998">
    <property type="entry name" value="Integrase_recombinase_N"/>
</dbReference>
<dbReference type="InterPro" id="IPR011010">
    <property type="entry name" value="DNA_brk_join_enz"/>
</dbReference>
<dbReference type="PANTHER" id="PTHR30349">
    <property type="entry name" value="PHAGE INTEGRASE-RELATED"/>
    <property type="match status" value="1"/>
</dbReference>
<feature type="domain" description="Tyr recombinase" evidence="4">
    <location>
        <begin position="258"/>
        <end position="452"/>
    </location>
</feature>
<dbReference type="PROSITE" id="PS51898">
    <property type="entry name" value="TYR_RECOMBINASE"/>
    <property type="match status" value="1"/>
</dbReference>
<dbReference type="InterPro" id="IPR050090">
    <property type="entry name" value="Tyrosine_recombinase_XerCD"/>
</dbReference>
<evidence type="ECO:0000259" key="4">
    <source>
        <dbReference type="PROSITE" id="PS51898"/>
    </source>
</evidence>
<accession>A0A7U3ZM30</accession>
<reference evidence="6" key="1">
    <citation type="submission" date="2011-06" db="EMBL/GenBank/DDBJ databases">
        <title>The complete genome of chromosome of Runella slithyformis DSM 19594.</title>
        <authorList>
            <consortium name="US DOE Joint Genome Institute (JGI-PGF)"/>
            <person name="Lucas S."/>
            <person name="Han J."/>
            <person name="Lapidus A."/>
            <person name="Bruce D."/>
            <person name="Goodwin L."/>
            <person name="Pitluck S."/>
            <person name="Peters L."/>
            <person name="Kyrpides N."/>
            <person name="Mavromatis K."/>
            <person name="Ivanova N."/>
            <person name="Ovchinnikova G."/>
            <person name="Zhang X."/>
            <person name="Misra M."/>
            <person name="Detter J.C."/>
            <person name="Tapia R."/>
            <person name="Han C."/>
            <person name="Land M."/>
            <person name="Hauser L."/>
            <person name="Markowitz V."/>
            <person name="Cheng J.-F."/>
            <person name="Hugenholtz P."/>
            <person name="Woyke T."/>
            <person name="Wu D."/>
            <person name="Tindall B."/>
            <person name="Faehrich R."/>
            <person name="Brambilla E."/>
            <person name="Klenk H.-P."/>
            <person name="Eisen J.A."/>
        </authorList>
    </citation>
    <scope>NUCLEOTIDE SEQUENCE [LARGE SCALE GENOMIC DNA]</scope>
    <source>
        <strain evidence="6">ATCC 29530 / DSM 19594 / LMG 11500 / NCIMB 11436 / LSU 4</strain>
    </source>
</reference>
<dbReference type="Pfam" id="PF00589">
    <property type="entry name" value="Phage_integrase"/>
    <property type="match status" value="1"/>
</dbReference>
<evidence type="ECO:0000256" key="2">
    <source>
        <dbReference type="ARBA" id="ARBA00023125"/>
    </source>
</evidence>
<sequence>MATVNLYFDTRATAENEGYIKVVITHNRVKGRYTTNIKITADEWERLPKKGAELDGRAAKNSALKKLYDKVYAKPNGYYRRAETIVKALGVNFDFDTFKDLYENWGKDKKVEADKVDLLKALSTKSKALLDNGQISHGTNFGALEKSLQRFVASLTKSECREYGIGNAKNRDGITLEYRHVTPDFLKHYEEWMLHEGKALQSPKSKPAGVSVTTVSIYTRALRTLYNEAIEAGIIERASYPFSTRKGSVNYVIPESENIKKALSRADIDNVKNYQPEPGSMEQRAHDLWLFSYYGNGMNVADICRLRRTNLTADYIHFERTKTKASNKKKPVIISVKISEVMRRIIDLWGSTDKSKNAYVFPFLNNGMDANKQKQTIHQVIKMTNKYMKRIGEKLGIEGDLNTYAARHSFATTLQRTGAPISFIQGRLGHKKSTTTETYLAGFEPEQEAEYLSAL</sequence>
<dbReference type="PANTHER" id="PTHR30349:SF64">
    <property type="entry name" value="PROPHAGE INTEGRASE INTD-RELATED"/>
    <property type="match status" value="1"/>
</dbReference>
<proteinExistence type="inferred from homology"/>
<dbReference type="KEGG" id="rsi:Runsl_3346"/>